<reference evidence="1 2" key="1">
    <citation type="journal article" date="2014" name="Int. J. Syst. Evol. Microbiol.">
        <title>Complete genome sequence of Corynebacterium casei LMG S-19264T (=DSM 44701T), isolated from a smear-ripened cheese.</title>
        <authorList>
            <consortium name="US DOE Joint Genome Institute (JGI-PGF)"/>
            <person name="Walter F."/>
            <person name="Albersmeier A."/>
            <person name="Kalinowski J."/>
            <person name="Ruckert C."/>
        </authorList>
    </citation>
    <scope>NUCLEOTIDE SEQUENCE [LARGE SCALE GENOMIC DNA]</scope>
    <source>
        <strain evidence="1 2">CGMCC 1.15286</strain>
    </source>
</reference>
<proteinExistence type="predicted"/>
<organism evidence="1 2">
    <name type="scientific">Paenibacillus radicis</name>
    <name type="common">ex Gao et al. 2016</name>
    <dbReference type="NCBI Taxonomy" id="1737354"/>
    <lineage>
        <taxon>Bacteria</taxon>
        <taxon>Bacillati</taxon>
        <taxon>Bacillota</taxon>
        <taxon>Bacilli</taxon>
        <taxon>Bacillales</taxon>
        <taxon>Paenibacillaceae</taxon>
        <taxon>Paenibacillus</taxon>
    </lineage>
</organism>
<dbReference type="Proteomes" id="UP000600247">
    <property type="component" value="Unassembled WGS sequence"/>
</dbReference>
<protein>
    <submittedName>
        <fullName evidence="1">Uncharacterized protein</fullName>
    </submittedName>
</protein>
<gene>
    <name evidence="1" type="ORF">GCM10010918_10620</name>
</gene>
<evidence type="ECO:0000313" key="1">
    <source>
        <dbReference type="EMBL" id="GGG59328.1"/>
    </source>
</evidence>
<evidence type="ECO:0000313" key="2">
    <source>
        <dbReference type="Proteomes" id="UP000600247"/>
    </source>
</evidence>
<keyword evidence="2" id="KW-1185">Reference proteome</keyword>
<dbReference type="AlphaFoldDB" id="A0A917GWE3"/>
<sequence>MLDPLMKDDYEQVIHHLKDCLDNNQKSEFLDIASAIQVIKIKNAVLKSLEEMKAIHVE</sequence>
<accession>A0A917GWE3</accession>
<dbReference type="EMBL" id="BMHY01000001">
    <property type="protein sequence ID" value="GGG59328.1"/>
    <property type="molecule type" value="Genomic_DNA"/>
</dbReference>
<comment type="caution">
    <text evidence="1">The sequence shown here is derived from an EMBL/GenBank/DDBJ whole genome shotgun (WGS) entry which is preliminary data.</text>
</comment>
<name>A0A917GWE3_9BACL</name>